<proteinExistence type="predicted"/>
<dbReference type="GO" id="GO:0006596">
    <property type="term" value="P:polyamine biosynthetic process"/>
    <property type="evidence" value="ECO:0007669"/>
    <property type="project" value="UniProtKB-KW"/>
</dbReference>
<sequence>MDIKGTCIASTIDEHGPVYVYQTKKNLILSFDGKIYQSCIKLNNINGLSLAYTQAMMAALFFIPNLKTAMIMGLGAGSIAKSLYHAFPALTIHTVEYRKAVADMAIKYFEVPVSERLFIHIDDAANYMKNTQIKTDVIFSDLYSSEGMESDQVQSSYLRDCKNALTFDGVLVLNICHTKVGQREAFDQLLEKEFAGKILSFIIEGGNKIVFAFNNKMPALSEDELLAKAHTLQKLINVPMTRYAGLLFNQKWLV</sequence>
<dbReference type="Pfam" id="PF01564">
    <property type="entry name" value="Spermine_synth"/>
    <property type="match status" value="1"/>
</dbReference>
<accession>A0A290S350</accession>
<name>A0A290S350_9GAMM</name>
<evidence type="ECO:0008006" key="4">
    <source>
        <dbReference type="Google" id="ProtNLM"/>
    </source>
</evidence>
<evidence type="ECO:0000313" key="2">
    <source>
        <dbReference type="EMBL" id="ATC86614.1"/>
    </source>
</evidence>
<dbReference type="OrthoDB" id="9761985at2"/>
<evidence type="ECO:0000313" key="3">
    <source>
        <dbReference type="Proteomes" id="UP000016505"/>
    </source>
</evidence>
<dbReference type="KEGG" id="part:PARC_a2083"/>
<dbReference type="PANTHER" id="PTHR43317:SF1">
    <property type="entry name" value="THERMOSPERMINE SYNTHASE ACAULIS5"/>
    <property type="match status" value="1"/>
</dbReference>
<gene>
    <name evidence="2" type="ORF">PARC_a2083</name>
</gene>
<dbReference type="AlphaFoldDB" id="A0A290S350"/>
<dbReference type="SUPFAM" id="SSF53335">
    <property type="entry name" value="S-adenosyl-L-methionine-dependent methyltransferases"/>
    <property type="match status" value="1"/>
</dbReference>
<dbReference type="InterPro" id="IPR029063">
    <property type="entry name" value="SAM-dependent_MTases_sf"/>
</dbReference>
<reference evidence="2 3" key="1">
    <citation type="journal article" date="2012" name="J. Bacteriol.">
        <title>Genome sequences of type strains of seven species of the marine bacterium Pseudoalteromonas.</title>
        <authorList>
            <person name="Xie B.B."/>
            <person name="Shu Y.L."/>
            <person name="Qin Q.L."/>
            <person name="Rong J.C."/>
            <person name="Zhang X.Y."/>
            <person name="Chen X.L."/>
            <person name="Shi M."/>
            <person name="He H.L."/>
            <person name="Zhou B.C."/>
            <person name="Zhang Y.Z."/>
        </authorList>
    </citation>
    <scope>NUCLEOTIDE SEQUENCE [LARGE SCALE GENOMIC DNA]</scope>
    <source>
        <strain evidence="2 3">A 37-1-2</strain>
    </source>
</reference>
<organism evidence="2 3">
    <name type="scientific">Pseudoalteromonas arctica A 37-1-2</name>
    <dbReference type="NCBI Taxonomy" id="1117313"/>
    <lineage>
        <taxon>Bacteria</taxon>
        <taxon>Pseudomonadati</taxon>
        <taxon>Pseudomonadota</taxon>
        <taxon>Gammaproteobacteria</taxon>
        <taxon>Alteromonadales</taxon>
        <taxon>Pseudoalteromonadaceae</taxon>
        <taxon>Pseudoalteromonas</taxon>
    </lineage>
</organism>
<dbReference type="EMBL" id="CP011025">
    <property type="protein sequence ID" value="ATC86614.1"/>
    <property type="molecule type" value="Genomic_DNA"/>
</dbReference>
<dbReference type="Gene3D" id="3.40.50.150">
    <property type="entry name" value="Vaccinia Virus protein VP39"/>
    <property type="match status" value="1"/>
</dbReference>
<dbReference type="Proteomes" id="UP000016505">
    <property type="component" value="Chromosome I"/>
</dbReference>
<dbReference type="PANTHER" id="PTHR43317">
    <property type="entry name" value="THERMOSPERMINE SYNTHASE ACAULIS5"/>
    <property type="match status" value="1"/>
</dbReference>
<keyword evidence="1" id="KW-0620">Polyamine biosynthesis</keyword>
<evidence type="ECO:0000256" key="1">
    <source>
        <dbReference type="ARBA" id="ARBA00023115"/>
    </source>
</evidence>
<dbReference type="RefSeq" id="WP_010552823.1">
    <property type="nucleotide sequence ID" value="NZ_CP011025.1"/>
</dbReference>
<protein>
    <recommendedName>
        <fullName evidence="4">Spermidine synthase</fullName>
    </recommendedName>
</protein>